<name>A0A671WHP2_SPAAU</name>
<evidence type="ECO:0000313" key="3">
    <source>
        <dbReference type="Proteomes" id="UP000472265"/>
    </source>
</evidence>
<dbReference type="PANTHER" id="PTHR22639:SF3">
    <property type="entry name" value="ZINC FINGER CCHC DOMAIN-CONTAINING PROTEIN 3"/>
    <property type="match status" value="1"/>
</dbReference>
<dbReference type="GO" id="GO:0002218">
    <property type="term" value="P:activation of innate immune response"/>
    <property type="evidence" value="ECO:0007669"/>
    <property type="project" value="InterPro"/>
</dbReference>
<dbReference type="AlphaFoldDB" id="A0A671WHP2"/>
<evidence type="ECO:0000313" key="2">
    <source>
        <dbReference type="Ensembl" id="ENSSAUP00010038145.1"/>
    </source>
</evidence>
<organism evidence="2 3">
    <name type="scientific">Sparus aurata</name>
    <name type="common">Gilthead sea bream</name>
    <dbReference type="NCBI Taxonomy" id="8175"/>
    <lineage>
        <taxon>Eukaryota</taxon>
        <taxon>Metazoa</taxon>
        <taxon>Chordata</taxon>
        <taxon>Craniata</taxon>
        <taxon>Vertebrata</taxon>
        <taxon>Euteleostomi</taxon>
        <taxon>Actinopterygii</taxon>
        <taxon>Neopterygii</taxon>
        <taxon>Teleostei</taxon>
        <taxon>Neoteleostei</taxon>
        <taxon>Acanthomorphata</taxon>
        <taxon>Eupercaria</taxon>
        <taxon>Spariformes</taxon>
        <taxon>Sparidae</taxon>
        <taxon>Sparus</taxon>
    </lineage>
</organism>
<dbReference type="Gene3D" id="4.10.60.10">
    <property type="entry name" value="Zinc finger, CCHC-type"/>
    <property type="match status" value="1"/>
</dbReference>
<dbReference type="Ensembl" id="ENSSAUT00010040175.1">
    <property type="protein sequence ID" value="ENSSAUP00010038145.1"/>
    <property type="gene ID" value="ENSSAUG00010016093.1"/>
</dbReference>
<evidence type="ECO:0000259" key="1">
    <source>
        <dbReference type="SMART" id="SM00343"/>
    </source>
</evidence>
<dbReference type="Pfam" id="PF00098">
    <property type="entry name" value="zf-CCHC"/>
    <property type="match status" value="1"/>
</dbReference>
<dbReference type="InterPro" id="IPR057811">
    <property type="entry name" value="RBD_ZCCHC3_2nd"/>
</dbReference>
<dbReference type="GeneTree" id="ENSGT00530000063983"/>
<dbReference type="InterPro" id="IPR001878">
    <property type="entry name" value="Znf_CCHC"/>
</dbReference>
<reference evidence="2" key="2">
    <citation type="submission" date="2025-09" db="UniProtKB">
        <authorList>
            <consortium name="Ensembl"/>
        </authorList>
    </citation>
    <scope>IDENTIFICATION</scope>
</reference>
<dbReference type="Pfam" id="PF23058">
    <property type="entry name" value="RBD_ZCCHC3_2nd"/>
    <property type="match status" value="1"/>
</dbReference>
<dbReference type="InParanoid" id="A0A671WHP2"/>
<dbReference type="GO" id="GO:0003690">
    <property type="term" value="F:double-stranded DNA binding"/>
    <property type="evidence" value="ECO:0007669"/>
    <property type="project" value="InterPro"/>
</dbReference>
<dbReference type="SUPFAM" id="SSF57756">
    <property type="entry name" value="Retrovirus zinc finger-like domains"/>
    <property type="match status" value="1"/>
</dbReference>
<proteinExistence type="predicted"/>
<dbReference type="InterPro" id="IPR042509">
    <property type="entry name" value="ZCCHC3"/>
</dbReference>
<dbReference type="PANTHER" id="PTHR22639">
    <property type="entry name" value="GAG-RELATED PROTEIN"/>
    <property type="match status" value="1"/>
</dbReference>
<dbReference type="SMART" id="SM00343">
    <property type="entry name" value="ZnF_C2HC"/>
    <property type="match status" value="3"/>
</dbReference>
<protein>
    <recommendedName>
        <fullName evidence="1">CCHC-type domain-containing protein</fullName>
    </recommendedName>
</protein>
<feature type="domain" description="CCHC-type" evidence="1">
    <location>
        <begin position="124"/>
        <end position="140"/>
    </location>
</feature>
<keyword evidence="3" id="KW-1185">Reference proteome</keyword>
<dbReference type="InterPro" id="IPR036875">
    <property type="entry name" value="Znf_CCHC_sf"/>
</dbReference>
<dbReference type="GO" id="GO:0008270">
    <property type="term" value="F:zinc ion binding"/>
    <property type="evidence" value="ECO:0007669"/>
    <property type="project" value="InterPro"/>
</dbReference>
<dbReference type="Proteomes" id="UP000472265">
    <property type="component" value="Unassembled WGS sequence"/>
</dbReference>
<feature type="domain" description="CCHC-type" evidence="1">
    <location>
        <begin position="161"/>
        <end position="177"/>
    </location>
</feature>
<sequence length="205" mass="23180">MLTVGRHIVSGRVQTGRSHGFEKKKSAPSFRRITISPLADIDLKTVHVMIFSERVRNQDVWTWMARYCEVINAMEVMDIDGIKTGTRRFQVRLIRRQGALQHLPNTIQLGAFRGSVFYPGQPKECRKCGSLDHLAAACTMDVCRNCKALDHTTAHCPTPVKCNLCSSANHRFKDCPQAYSNRLKLSTLRSAVSLSQEVMIFFSDH</sequence>
<accession>A0A671WHP2</accession>
<dbReference type="GO" id="GO:0003723">
    <property type="term" value="F:RNA binding"/>
    <property type="evidence" value="ECO:0007669"/>
    <property type="project" value="InterPro"/>
</dbReference>
<feature type="domain" description="CCHC-type" evidence="1">
    <location>
        <begin position="142"/>
        <end position="158"/>
    </location>
</feature>
<reference evidence="2" key="1">
    <citation type="submission" date="2025-08" db="UniProtKB">
        <authorList>
            <consortium name="Ensembl"/>
        </authorList>
    </citation>
    <scope>IDENTIFICATION</scope>
</reference>
<dbReference type="OMA" id="HNESECS"/>